<proteinExistence type="predicted"/>
<reference evidence="3 4" key="1">
    <citation type="submission" date="2024-10" db="EMBL/GenBank/DDBJ databases">
        <title>The Natural Products Discovery Center: Release of the First 8490 Sequenced Strains for Exploring Actinobacteria Biosynthetic Diversity.</title>
        <authorList>
            <person name="Kalkreuter E."/>
            <person name="Kautsar S.A."/>
            <person name="Yang D."/>
            <person name="Bader C.D."/>
            <person name="Teijaro C.N."/>
            <person name="Fluegel L."/>
            <person name="Davis C.M."/>
            <person name="Simpson J.R."/>
            <person name="Lauterbach L."/>
            <person name="Steele A.D."/>
            <person name="Gui C."/>
            <person name="Meng S."/>
            <person name="Li G."/>
            <person name="Viehrig K."/>
            <person name="Ye F."/>
            <person name="Su P."/>
            <person name="Kiefer A.F."/>
            <person name="Nichols A."/>
            <person name="Cepeda A.J."/>
            <person name="Yan W."/>
            <person name="Fan B."/>
            <person name="Jiang Y."/>
            <person name="Adhikari A."/>
            <person name="Zheng C.-J."/>
            <person name="Schuster L."/>
            <person name="Cowan T.M."/>
            <person name="Smanski M.J."/>
            <person name="Chevrette M.G."/>
            <person name="De Carvalho L.P.S."/>
            <person name="Shen B."/>
        </authorList>
    </citation>
    <scope>NUCLEOTIDE SEQUENCE [LARGE SCALE GENOMIC DNA]</scope>
    <source>
        <strain evidence="3 4">NPDC004045</strain>
    </source>
</reference>
<dbReference type="SUPFAM" id="SSF50475">
    <property type="entry name" value="FMN-binding split barrel"/>
    <property type="match status" value="1"/>
</dbReference>
<dbReference type="Pfam" id="PF01243">
    <property type="entry name" value="PNPOx_N"/>
    <property type="match status" value="1"/>
</dbReference>
<evidence type="ECO:0000313" key="3">
    <source>
        <dbReference type="EMBL" id="MFF0542509.1"/>
    </source>
</evidence>
<organism evidence="3 4">
    <name type="scientific">Nocardia thailandica</name>
    <dbReference type="NCBI Taxonomy" id="257275"/>
    <lineage>
        <taxon>Bacteria</taxon>
        <taxon>Bacillati</taxon>
        <taxon>Actinomycetota</taxon>
        <taxon>Actinomycetes</taxon>
        <taxon>Mycobacteriales</taxon>
        <taxon>Nocardiaceae</taxon>
        <taxon>Nocardia</taxon>
    </lineage>
</organism>
<protein>
    <submittedName>
        <fullName evidence="3">TIGR03667 family PPOX class F420-dependent oxidoreductase</fullName>
        <ecNumber evidence="3">1.-.-.-</ecNumber>
    </submittedName>
</protein>
<keyword evidence="1 3" id="KW-0560">Oxidoreductase</keyword>
<gene>
    <name evidence="3" type="ORF">ACFYTF_06705</name>
</gene>
<name>A0ABW6PJD1_9NOCA</name>
<dbReference type="Proteomes" id="UP001601444">
    <property type="component" value="Unassembled WGS sequence"/>
</dbReference>
<dbReference type="InterPro" id="IPR011576">
    <property type="entry name" value="Pyridox_Oxase_N"/>
</dbReference>
<sequence>MSLIDPSTDFGARVTRRLDTEQVIWLTTTGRSGTPQPNPVWFRWHDGEFLVFTQPGTPKLANIAAQPKVSLNLNSTPSGGDVVVLTGTARVDETPVPAAELDAFVAKYTDGLAELGMSREKFFADYAVVLRITPERVRGF</sequence>
<dbReference type="InterPro" id="IPR019966">
    <property type="entry name" value="F420-dep_enz_PPOX_Rv3369"/>
</dbReference>
<dbReference type="Gene3D" id="2.30.110.10">
    <property type="entry name" value="Electron Transport, Fmn-binding Protein, Chain A"/>
    <property type="match status" value="1"/>
</dbReference>
<evidence type="ECO:0000313" key="4">
    <source>
        <dbReference type="Proteomes" id="UP001601444"/>
    </source>
</evidence>
<keyword evidence="4" id="KW-1185">Reference proteome</keyword>
<dbReference type="NCBIfam" id="TIGR03667">
    <property type="entry name" value="Rv3369"/>
    <property type="match status" value="1"/>
</dbReference>
<accession>A0ABW6PJD1</accession>
<comment type="caution">
    <text evidence="3">The sequence shown here is derived from an EMBL/GenBank/DDBJ whole genome shotgun (WGS) entry which is preliminary data.</text>
</comment>
<dbReference type="InterPro" id="IPR052019">
    <property type="entry name" value="F420H2_bilvrd_red/Heme_oxyg"/>
</dbReference>
<dbReference type="GO" id="GO:0016491">
    <property type="term" value="F:oxidoreductase activity"/>
    <property type="evidence" value="ECO:0007669"/>
    <property type="project" value="UniProtKB-KW"/>
</dbReference>
<feature type="domain" description="Pyridoxamine 5'-phosphate oxidase N-terminal" evidence="2">
    <location>
        <begin position="16"/>
        <end position="138"/>
    </location>
</feature>
<dbReference type="PANTHER" id="PTHR35176">
    <property type="entry name" value="HEME OXYGENASE HI_0854-RELATED"/>
    <property type="match status" value="1"/>
</dbReference>
<evidence type="ECO:0000259" key="2">
    <source>
        <dbReference type="Pfam" id="PF01243"/>
    </source>
</evidence>
<dbReference type="InterPro" id="IPR012349">
    <property type="entry name" value="Split_barrel_FMN-bd"/>
</dbReference>
<dbReference type="PANTHER" id="PTHR35176:SF6">
    <property type="entry name" value="HEME OXYGENASE HI_0854-RELATED"/>
    <property type="match status" value="1"/>
</dbReference>
<dbReference type="EC" id="1.-.-.-" evidence="3"/>
<dbReference type="EMBL" id="JBIAMX010000003">
    <property type="protein sequence ID" value="MFF0542509.1"/>
    <property type="molecule type" value="Genomic_DNA"/>
</dbReference>
<dbReference type="RefSeq" id="WP_043647594.1">
    <property type="nucleotide sequence ID" value="NZ_JBIAMX010000003.1"/>
</dbReference>
<evidence type="ECO:0000256" key="1">
    <source>
        <dbReference type="ARBA" id="ARBA00023002"/>
    </source>
</evidence>